<dbReference type="InterPro" id="IPR029016">
    <property type="entry name" value="GAF-like_dom_sf"/>
</dbReference>
<sequence>MPPAQEGVDAVNRALSILKAFDDDCVEMTLAALAKKTGLYKSMILRMAASLETCGFLWRDDNGLFRLGPELWRLGSLYRRGFDLGRHIRPALRHLVEATSESASFYILEGDHRLCLYRENSPRAIRHHIDEGVRFPLDRGAGGQVLAAFSTPDDPKAADIRAQGYYVSLGERDADVAAAAVPLIDAGGHLRGALSVSGLLSRFDDDARKNAIALLKKTAGELAAVLPALE</sequence>
<evidence type="ECO:0000313" key="7">
    <source>
        <dbReference type="Proteomes" id="UP000233293"/>
    </source>
</evidence>
<dbReference type="Proteomes" id="UP000233293">
    <property type="component" value="Unassembled WGS sequence"/>
</dbReference>
<keyword evidence="2" id="KW-0238">DNA-binding</keyword>
<dbReference type="SUPFAM" id="SSF46785">
    <property type="entry name" value="Winged helix' DNA-binding domain"/>
    <property type="match status" value="1"/>
</dbReference>
<dbReference type="PROSITE" id="PS51078">
    <property type="entry name" value="ICLR_ED"/>
    <property type="match status" value="1"/>
</dbReference>
<dbReference type="OrthoDB" id="6166718at2"/>
<reference evidence="7" key="1">
    <citation type="submission" date="2017-12" db="EMBL/GenBank/DDBJ databases">
        <title>Draft genome sequence of Telmatospirillum siberiense 26-4b1T, an acidotolerant peatland alphaproteobacterium potentially involved in sulfur cycling.</title>
        <authorList>
            <person name="Hausmann B."/>
            <person name="Pjevac P."/>
            <person name="Schreck K."/>
            <person name="Herbold C.W."/>
            <person name="Daims H."/>
            <person name="Wagner M."/>
            <person name="Pester M."/>
            <person name="Loy A."/>
        </authorList>
    </citation>
    <scope>NUCLEOTIDE SEQUENCE [LARGE SCALE GENOMIC DNA]</scope>
    <source>
        <strain evidence="7">26-4b1</strain>
    </source>
</reference>
<dbReference type="InterPro" id="IPR005471">
    <property type="entry name" value="Tscrpt_reg_IclR_N"/>
</dbReference>
<gene>
    <name evidence="6" type="ORF">CWS72_15570</name>
</gene>
<dbReference type="SUPFAM" id="SSF55781">
    <property type="entry name" value="GAF domain-like"/>
    <property type="match status" value="1"/>
</dbReference>
<evidence type="ECO:0000259" key="5">
    <source>
        <dbReference type="PROSITE" id="PS51078"/>
    </source>
</evidence>
<dbReference type="PANTHER" id="PTHR30136:SF39">
    <property type="entry name" value="TRANSCRIPTIONAL REGULATORY PROTEIN"/>
    <property type="match status" value="1"/>
</dbReference>
<accession>A0A2N3PTG2</accession>
<feature type="domain" description="IclR-ED" evidence="5">
    <location>
        <begin position="70"/>
        <end position="228"/>
    </location>
</feature>
<proteinExistence type="predicted"/>
<comment type="caution">
    <text evidence="6">The sequence shown here is derived from an EMBL/GenBank/DDBJ whole genome shotgun (WGS) entry which is preliminary data.</text>
</comment>
<dbReference type="AlphaFoldDB" id="A0A2N3PTG2"/>
<dbReference type="GO" id="GO:0003677">
    <property type="term" value="F:DNA binding"/>
    <property type="evidence" value="ECO:0007669"/>
    <property type="project" value="UniProtKB-KW"/>
</dbReference>
<dbReference type="PANTHER" id="PTHR30136">
    <property type="entry name" value="HELIX-TURN-HELIX TRANSCRIPTIONAL REGULATOR, ICLR FAMILY"/>
    <property type="match status" value="1"/>
</dbReference>
<dbReference type="Pfam" id="PF09339">
    <property type="entry name" value="HTH_IclR"/>
    <property type="match status" value="1"/>
</dbReference>
<dbReference type="GO" id="GO:0045892">
    <property type="term" value="P:negative regulation of DNA-templated transcription"/>
    <property type="evidence" value="ECO:0007669"/>
    <property type="project" value="TreeGrafter"/>
</dbReference>
<dbReference type="InterPro" id="IPR014757">
    <property type="entry name" value="Tscrpt_reg_IclR_C"/>
</dbReference>
<dbReference type="InterPro" id="IPR036388">
    <property type="entry name" value="WH-like_DNA-bd_sf"/>
</dbReference>
<evidence type="ECO:0000256" key="2">
    <source>
        <dbReference type="ARBA" id="ARBA00023125"/>
    </source>
</evidence>
<dbReference type="PROSITE" id="PS51077">
    <property type="entry name" value="HTH_ICLR"/>
    <property type="match status" value="1"/>
</dbReference>
<evidence type="ECO:0000313" key="6">
    <source>
        <dbReference type="EMBL" id="PKU23684.1"/>
    </source>
</evidence>
<evidence type="ECO:0000259" key="4">
    <source>
        <dbReference type="PROSITE" id="PS51077"/>
    </source>
</evidence>
<dbReference type="RefSeq" id="WP_101251537.1">
    <property type="nucleotide sequence ID" value="NZ_PIUM01000018.1"/>
</dbReference>
<dbReference type="Gene3D" id="1.10.10.10">
    <property type="entry name" value="Winged helix-like DNA-binding domain superfamily/Winged helix DNA-binding domain"/>
    <property type="match status" value="1"/>
</dbReference>
<organism evidence="6 7">
    <name type="scientific">Telmatospirillum siberiense</name>
    <dbReference type="NCBI Taxonomy" id="382514"/>
    <lineage>
        <taxon>Bacteria</taxon>
        <taxon>Pseudomonadati</taxon>
        <taxon>Pseudomonadota</taxon>
        <taxon>Alphaproteobacteria</taxon>
        <taxon>Rhodospirillales</taxon>
        <taxon>Rhodospirillaceae</taxon>
        <taxon>Telmatospirillum</taxon>
    </lineage>
</organism>
<keyword evidence="3" id="KW-0804">Transcription</keyword>
<evidence type="ECO:0000256" key="3">
    <source>
        <dbReference type="ARBA" id="ARBA00023163"/>
    </source>
</evidence>
<dbReference type="GO" id="GO:0003700">
    <property type="term" value="F:DNA-binding transcription factor activity"/>
    <property type="evidence" value="ECO:0007669"/>
    <property type="project" value="TreeGrafter"/>
</dbReference>
<dbReference type="Gene3D" id="3.30.450.40">
    <property type="match status" value="2"/>
</dbReference>
<dbReference type="InterPro" id="IPR036390">
    <property type="entry name" value="WH_DNA-bd_sf"/>
</dbReference>
<dbReference type="Pfam" id="PF01614">
    <property type="entry name" value="IclR_C"/>
    <property type="match status" value="2"/>
</dbReference>
<dbReference type="InterPro" id="IPR050707">
    <property type="entry name" value="HTH_MetabolicPath_Reg"/>
</dbReference>
<dbReference type="SMART" id="SM00346">
    <property type="entry name" value="HTH_ICLR"/>
    <property type="match status" value="1"/>
</dbReference>
<dbReference type="EMBL" id="PIUM01000018">
    <property type="protein sequence ID" value="PKU23684.1"/>
    <property type="molecule type" value="Genomic_DNA"/>
</dbReference>
<feature type="domain" description="HTH iclR-type" evidence="4">
    <location>
        <begin position="8"/>
        <end position="69"/>
    </location>
</feature>
<protein>
    <submittedName>
        <fullName evidence="6">IclR family transcriptional regulator</fullName>
    </submittedName>
</protein>
<evidence type="ECO:0000256" key="1">
    <source>
        <dbReference type="ARBA" id="ARBA00023015"/>
    </source>
</evidence>
<keyword evidence="7" id="KW-1185">Reference proteome</keyword>
<keyword evidence="1" id="KW-0805">Transcription regulation</keyword>
<name>A0A2N3PTG2_9PROT</name>